<dbReference type="Pfam" id="PF05721">
    <property type="entry name" value="PhyH"/>
    <property type="match status" value="1"/>
</dbReference>
<organism evidence="1 2">
    <name type="scientific">Rhizophlyctis rosea</name>
    <dbReference type="NCBI Taxonomy" id="64517"/>
    <lineage>
        <taxon>Eukaryota</taxon>
        <taxon>Fungi</taxon>
        <taxon>Fungi incertae sedis</taxon>
        <taxon>Chytridiomycota</taxon>
        <taxon>Chytridiomycota incertae sedis</taxon>
        <taxon>Chytridiomycetes</taxon>
        <taxon>Rhizophlyctidales</taxon>
        <taxon>Rhizophlyctidaceae</taxon>
        <taxon>Rhizophlyctis</taxon>
    </lineage>
</organism>
<name>A0AAD5SJS3_9FUNG</name>
<sequence length="342" mass="38761">MSFKAPYLPRDDEGYTVSFLPNETEHIAEFFDEYGVVVIRDVLSPADCEASVSEMFEIVESNSTFRRNDASTWDSWPANSIPQYGNISRAPIFTPQFLKNRANPTLHSVISTLLGRDDLIVNHDRAGLMRPTTNVQTSPTTNSDFPRWSTKPNLHLDMNPWTWLSDPAGIYQQNVLKNLSYERLADFITENNQPIQSTGTSIQALFNLLDNKKENGGFVCVPGFHKHFESHFSSIPAPENPSAGHNFSKNDPIFQQAQRVTSRAGSLIVWDQTLPHGSFPNKSNQFRAAQYLRLFPRWLLTRKQLKYRLIVIFTEAQRVAKGQNVVWSAEEVRALGGVVSEE</sequence>
<comment type="caution">
    <text evidence="1">The sequence shown here is derived from an EMBL/GenBank/DDBJ whole genome shotgun (WGS) entry which is preliminary data.</text>
</comment>
<evidence type="ECO:0000313" key="2">
    <source>
        <dbReference type="Proteomes" id="UP001212841"/>
    </source>
</evidence>
<dbReference type="AlphaFoldDB" id="A0AAD5SJS3"/>
<dbReference type="InterPro" id="IPR008775">
    <property type="entry name" value="Phytyl_CoA_dOase-like"/>
</dbReference>
<accession>A0AAD5SJS3</accession>
<dbReference type="PANTHER" id="PTHR31630:SF6">
    <property type="entry name" value="PHYTANOYL-COA DIOXYGENASE-RELATED"/>
    <property type="match status" value="1"/>
</dbReference>
<protein>
    <submittedName>
        <fullName evidence="1">WD repeat-containing protein 26</fullName>
    </submittedName>
</protein>
<reference evidence="1" key="1">
    <citation type="submission" date="2020-05" db="EMBL/GenBank/DDBJ databases">
        <title>Phylogenomic resolution of chytrid fungi.</title>
        <authorList>
            <person name="Stajich J.E."/>
            <person name="Amses K."/>
            <person name="Simmons R."/>
            <person name="Seto K."/>
            <person name="Myers J."/>
            <person name="Bonds A."/>
            <person name="Quandt C.A."/>
            <person name="Barry K."/>
            <person name="Liu P."/>
            <person name="Grigoriev I."/>
            <person name="Longcore J.E."/>
            <person name="James T.Y."/>
        </authorList>
    </citation>
    <scope>NUCLEOTIDE SEQUENCE</scope>
    <source>
        <strain evidence="1">JEL0318</strain>
    </source>
</reference>
<dbReference type="Proteomes" id="UP001212841">
    <property type="component" value="Unassembled WGS sequence"/>
</dbReference>
<gene>
    <name evidence="1" type="primary">WDR26</name>
    <name evidence="1" type="ORF">HK097_007026</name>
</gene>
<keyword evidence="2" id="KW-1185">Reference proteome</keyword>
<dbReference type="SUPFAM" id="SSF51197">
    <property type="entry name" value="Clavaminate synthase-like"/>
    <property type="match status" value="1"/>
</dbReference>
<dbReference type="Gene3D" id="2.60.120.620">
    <property type="entry name" value="q2cbj1_9rhob like domain"/>
    <property type="match status" value="1"/>
</dbReference>
<evidence type="ECO:0000313" key="1">
    <source>
        <dbReference type="EMBL" id="KAJ3056413.1"/>
    </source>
</evidence>
<dbReference type="EMBL" id="JADGJD010000034">
    <property type="protein sequence ID" value="KAJ3056413.1"/>
    <property type="molecule type" value="Genomic_DNA"/>
</dbReference>
<dbReference type="PANTHER" id="PTHR31630">
    <property type="entry name" value="PHYTANOYL-COA DIOXYGENASE-RELATED-RELATED"/>
    <property type="match status" value="1"/>
</dbReference>
<proteinExistence type="predicted"/>